<dbReference type="Proteomes" id="UP000315010">
    <property type="component" value="Unassembled WGS sequence"/>
</dbReference>
<name>A0A5C5YZJ7_9BACT</name>
<gene>
    <name evidence="1" type="ORF">CA13_19870</name>
</gene>
<sequence length="395" mass="43859">MTPHRLRLWQTLSRIPSLRAPRRVWQAELGEHWELCHQFLSATPDLAAWTLASDGVTACEVVEHSDGSFVGINRLQGEVFDVQRSDLTIWTLSVAKLGKSLMPLLGGRAESLSFVPNGRVQQLGRLSPQLASVTLHFGTCTDHRSLTEAAMKIAGKTVMLVPSLAGTRVDLGSVERTFAVTIVAGDEMFFDENGTIVVSTAAMEELRFRLGLGEDSPPNSFRMNGDHWETCFQKTRFSLSDAVGMWYLAEFLSRPGKILSPVELENARTGIAARSSTSGTGEAFDEEARHDYKLRLVDLGVRIAEAERNHDAGTLETLQTEQYAILSQLQKDTGKDGKARVLTDGSKSRKNVRQAVSRDIKRIAEHHVELAEHLRFAFKGNSMCYFPSLDPAWEF</sequence>
<reference evidence="1 2" key="1">
    <citation type="submission" date="2019-02" db="EMBL/GenBank/DDBJ databases">
        <title>Deep-cultivation of Planctomycetes and their phenomic and genomic characterization uncovers novel biology.</title>
        <authorList>
            <person name="Wiegand S."/>
            <person name="Jogler M."/>
            <person name="Boedeker C."/>
            <person name="Pinto D."/>
            <person name="Vollmers J."/>
            <person name="Rivas-Marin E."/>
            <person name="Kohn T."/>
            <person name="Peeters S.H."/>
            <person name="Heuer A."/>
            <person name="Rast P."/>
            <person name="Oberbeckmann S."/>
            <person name="Bunk B."/>
            <person name="Jeske O."/>
            <person name="Meyerdierks A."/>
            <person name="Storesund J.E."/>
            <person name="Kallscheuer N."/>
            <person name="Luecker S."/>
            <person name="Lage O.M."/>
            <person name="Pohl T."/>
            <person name="Merkel B.J."/>
            <person name="Hornburger P."/>
            <person name="Mueller R.-W."/>
            <person name="Bruemmer F."/>
            <person name="Labrenz M."/>
            <person name="Spormann A.M."/>
            <person name="Op Den Camp H."/>
            <person name="Overmann J."/>
            <person name="Amann R."/>
            <person name="Jetten M.S.M."/>
            <person name="Mascher T."/>
            <person name="Medema M.H."/>
            <person name="Devos D.P."/>
            <person name="Kaster A.-K."/>
            <person name="Ovreas L."/>
            <person name="Rohde M."/>
            <person name="Galperin M.Y."/>
            <person name="Jogler C."/>
        </authorList>
    </citation>
    <scope>NUCLEOTIDE SEQUENCE [LARGE SCALE GENOMIC DNA]</scope>
    <source>
        <strain evidence="1 2">CA13</strain>
    </source>
</reference>
<dbReference type="RefSeq" id="WP_146395648.1">
    <property type="nucleotide sequence ID" value="NZ_SJPJ01000001.1"/>
</dbReference>
<evidence type="ECO:0000313" key="2">
    <source>
        <dbReference type="Proteomes" id="UP000315010"/>
    </source>
</evidence>
<dbReference type="AlphaFoldDB" id="A0A5C5YZJ7"/>
<protein>
    <submittedName>
        <fullName evidence="1">Uncharacterized protein</fullName>
    </submittedName>
</protein>
<organism evidence="1 2">
    <name type="scientific">Novipirellula herctigrandis</name>
    <dbReference type="NCBI Taxonomy" id="2527986"/>
    <lineage>
        <taxon>Bacteria</taxon>
        <taxon>Pseudomonadati</taxon>
        <taxon>Planctomycetota</taxon>
        <taxon>Planctomycetia</taxon>
        <taxon>Pirellulales</taxon>
        <taxon>Pirellulaceae</taxon>
        <taxon>Novipirellula</taxon>
    </lineage>
</organism>
<accession>A0A5C5YZJ7</accession>
<comment type="caution">
    <text evidence="1">The sequence shown here is derived from an EMBL/GenBank/DDBJ whole genome shotgun (WGS) entry which is preliminary data.</text>
</comment>
<evidence type="ECO:0000313" key="1">
    <source>
        <dbReference type="EMBL" id="TWT80542.1"/>
    </source>
</evidence>
<proteinExistence type="predicted"/>
<dbReference type="OrthoDB" id="233888at2"/>
<keyword evidence="2" id="KW-1185">Reference proteome</keyword>
<dbReference type="EMBL" id="SJPJ01000001">
    <property type="protein sequence ID" value="TWT80542.1"/>
    <property type="molecule type" value="Genomic_DNA"/>
</dbReference>